<sequence length="80" mass="8053">MLRSLPHCGKVRRRQRSGGGAVEVGSGMGGGGAVRSGGVVGGHAVAWWPGRTLAPAVAVGGERMTVGKKLGIAGVKQYLM</sequence>
<reference evidence="2" key="1">
    <citation type="submission" date="2023-10" db="EMBL/GenBank/DDBJ databases">
        <authorList>
            <person name="Domelevo Entfellner J.-B."/>
        </authorList>
    </citation>
    <scope>NUCLEOTIDE SEQUENCE</scope>
</reference>
<protein>
    <submittedName>
        <fullName evidence="2">Uncharacterized protein</fullName>
    </submittedName>
</protein>
<organism evidence="2 3">
    <name type="scientific">Sphenostylis stenocarpa</name>
    <dbReference type="NCBI Taxonomy" id="92480"/>
    <lineage>
        <taxon>Eukaryota</taxon>
        <taxon>Viridiplantae</taxon>
        <taxon>Streptophyta</taxon>
        <taxon>Embryophyta</taxon>
        <taxon>Tracheophyta</taxon>
        <taxon>Spermatophyta</taxon>
        <taxon>Magnoliopsida</taxon>
        <taxon>eudicotyledons</taxon>
        <taxon>Gunneridae</taxon>
        <taxon>Pentapetalae</taxon>
        <taxon>rosids</taxon>
        <taxon>fabids</taxon>
        <taxon>Fabales</taxon>
        <taxon>Fabaceae</taxon>
        <taxon>Papilionoideae</taxon>
        <taxon>50 kb inversion clade</taxon>
        <taxon>NPAAA clade</taxon>
        <taxon>indigoferoid/millettioid clade</taxon>
        <taxon>Phaseoleae</taxon>
        <taxon>Sphenostylis</taxon>
    </lineage>
</organism>
<feature type="compositionally biased region" description="Gly residues" evidence="1">
    <location>
        <begin position="17"/>
        <end position="27"/>
    </location>
</feature>
<evidence type="ECO:0000313" key="3">
    <source>
        <dbReference type="Proteomes" id="UP001189624"/>
    </source>
</evidence>
<dbReference type="Gramene" id="rna-AYBTSS11_LOCUS18083">
    <property type="protein sequence ID" value="CAJ1960232.1"/>
    <property type="gene ID" value="gene-AYBTSS11_LOCUS18083"/>
</dbReference>
<feature type="region of interest" description="Disordered" evidence="1">
    <location>
        <begin position="1"/>
        <end position="27"/>
    </location>
</feature>
<keyword evidence="3" id="KW-1185">Reference proteome</keyword>
<proteinExistence type="predicted"/>
<evidence type="ECO:0000256" key="1">
    <source>
        <dbReference type="SAM" id="MobiDB-lite"/>
    </source>
</evidence>
<evidence type="ECO:0000313" key="2">
    <source>
        <dbReference type="EMBL" id="CAJ1960232.1"/>
    </source>
</evidence>
<dbReference type="EMBL" id="OY731403">
    <property type="protein sequence ID" value="CAJ1960232.1"/>
    <property type="molecule type" value="Genomic_DNA"/>
</dbReference>
<name>A0AA86SUU4_9FABA</name>
<gene>
    <name evidence="2" type="ORF">AYBTSS11_LOCUS18083</name>
</gene>
<dbReference type="AlphaFoldDB" id="A0AA86SUU4"/>
<dbReference type="Proteomes" id="UP001189624">
    <property type="component" value="Chromosome 6"/>
</dbReference>
<accession>A0AA86SUU4</accession>